<dbReference type="InterPro" id="IPR011709">
    <property type="entry name" value="DEAD-box_helicase_OB_fold"/>
</dbReference>
<evidence type="ECO:0000256" key="8">
    <source>
        <dbReference type="ARBA" id="ARBA00023187"/>
    </source>
</evidence>
<dbReference type="GO" id="GO:0016787">
    <property type="term" value="F:hydrolase activity"/>
    <property type="evidence" value="ECO:0007669"/>
    <property type="project" value="UniProtKB-KW"/>
</dbReference>
<dbReference type="EC" id="3.6.4.13" evidence="2"/>
<dbReference type="InterPro" id="IPR042035">
    <property type="entry name" value="DEAH_win-hel_dom"/>
</dbReference>
<dbReference type="InterPro" id="IPR007502">
    <property type="entry name" value="Helicase-assoc_dom"/>
</dbReference>
<protein>
    <recommendedName>
        <fullName evidence="2">RNA helicase</fullName>
        <ecNumber evidence="2">3.6.4.13</ecNumber>
    </recommendedName>
</protein>
<dbReference type="Gene3D" id="1.10.10.2130">
    <property type="entry name" value="DEAH helicase family, winged-helix domain"/>
    <property type="match status" value="1"/>
</dbReference>
<dbReference type="InterPro" id="IPR002464">
    <property type="entry name" value="DNA/RNA_helicase_DEAH_CS"/>
</dbReference>
<evidence type="ECO:0000313" key="13">
    <source>
        <dbReference type="Ensembl" id="ENSCCRP00015071827.1"/>
    </source>
</evidence>
<keyword evidence="5" id="KW-0378">Hydrolase</keyword>
<evidence type="ECO:0000256" key="6">
    <source>
        <dbReference type="ARBA" id="ARBA00022806"/>
    </source>
</evidence>
<keyword evidence="8" id="KW-0508">mRNA splicing</keyword>
<dbReference type="SMART" id="SM00490">
    <property type="entry name" value="HELICc"/>
    <property type="match status" value="1"/>
</dbReference>
<reference evidence="13" key="1">
    <citation type="submission" date="2025-08" db="UniProtKB">
        <authorList>
            <consortium name="Ensembl"/>
        </authorList>
    </citation>
    <scope>IDENTIFICATION</scope>
</reference>
<comment type="subcellular location">
    <subcellularLocation>
        <location evidence="1">Nucleus</location>
    </subcellularLocation>
</comment>
<accession>A0A8C1WXT2</accession>
<dbReference type="Gene3D" id="3.40.50.300">
    <property type="entry name" value="P-loop containing nucleotide triphosphate hydrolases"/>
    <property type="match status" value="2"/>
</dbReference>
<dbReference type="FunFam" id="3.40.50.300:FF:000726">
    <property type="entry name" value="Pre-mRNA-splicing factor ATP-dependent RNA helicase"/>
    <property type="match status" value="1"/>
</dbReference>
<dbReference type="Pfam" id="PF07717">
    <property type="entry name" value="OB_NTP_bind"/>
    <property type="match status" value="1"/>
</dbReference>
<dbReference type="InterPro" id="IPR001650">
    <property type="entry name" value="Helicase_C-like"/>
</dbReference>
<feature type="domain" description="Helicase C-terminal" evidence="12">
    <location>
        <begin position="330"/>
        <end position="503"/>
    </location>
</feature>
<keyword evidence="4" id="KW-0547">Nucleotide-binding</keyword>
<dbReference type="GO" id="GO:0005524">
    <property type="term" value="F:ATP binding"/>
    <property type="evidence" value="ECO:0007669"/>
    <property type="project" value="UniProtKB-KW"/>
</dbReference>
<dbReference type="Pfam" id="PF00270">
    <property type="entry name" value="DEAD"/>
    <property type="match status" value="1"/>
</dbReference>
<evidence type="ECO:0000259" key="12">
    <source>
        <dbReference type="PROSITE" id="PS51194"/>
    </source>
</evidence>
<feature type="domain" description="Helicase ATP-binding" evidence="11">
    <location>
        <begin position="141"/>
        <end position="305"/>
    </location>
</feature>
<evidence type="ECO:0000256" key="1">
    <source>
        <dbReference type="ARBA" id="ARBA00004123"/>
    </source>
</evidence>
<dbReference type="GO" id="GO:0006397">
    <property type="term" value="P:mRNA processing"/>
    <property type="evidence" value="ECO:0007669"/>
    <property type="project" value="UniProtKB-KW"/>
</dbReference>
<dbReference type="PROSITE" id="PS51194">
    <property type="entry name" value="HELICASE_CTER"/>
    <property type="match status" value="1"/>
</dbReference>
<evidence type="ECO:0000259" key="11">
    <source>
        <dbReference type="PROSITE" id="PS51192"/>
    </source>
</evidence>
<dbReference type="CDD" id="cd17974">
    <property type="entry name" value="DEXHc_DHX16"/>
    <property type="match status" value="1"/>
</dbReference>
<evidence type="ECO:0000256" key="10">
    <source>
        <dbReference type="ARBA" id="ARBA00047984"/>
    </source>
</evidence>
<evidence type="ECO:0000256" key="2">
    <source>
        <dbReference type="ARBA" id="ARBA00012552"/>
    </source>
</evidence>
<evidence type="ECO:0000256" key="5">
    <source>
        <dbReference type="ARBA" id="ARBA00022801"/>
    </source>
</evidence>
<dbReference type="GO" id="GO:0071013">
    <property type="term" value="C:catalytic step 2 spliceosome"/>
    <property type="evidence" value="ECO:0007669"/>
    <property type="project" value="TreeGrafter"/>
</dbReference>
<dbReference type="GO" id="GO:0003724">
    <property type="term" value="F:RNA helicase activity"/>
    <property type="evidence" value="ECO:0007669"/>
    <property type="project" value="UniProtKB-EC"/>
</dbReference>
<dbReference type="FunFam" id="1.10.10.2130:FF:000001">
    <property type="entry name" value="Pre-mRNA-splicing factor ATP-dependent RNA helicase"/>
    <property type="match status" value="1"/>
</dbReference>
<dbReference type="PANTHER" id="PTHR18934:SF83">
    <property type="entry name" value="PRE-MRNA-SPLICING FACTOR ATP-DEPENDENT RNA HELICASE DHX16"/>
    <property type="match status" value="1"/>
</dbReference>
<evidence type="ECO:0000256" key="9">
    <source>
        <dbReference type="ARBA" id="ARBA00023242"/>
    </source>
</evidence>
<dbReference type="FunFam" id="3.40.50.300:FF:000007">
    <property type="entry name" value="Pre-mRNA-splicing factor ATP-dependent RNA helicase"/>
    <property type="match status" value="1"/>
</dbReference>
<dbReference type="InterPro" id="IPR027417">
    <property type="entry name" value="P-loop_NTPase"/>
</dbReference>
<dbReference type="SMART" id="SM00847">
    <property type="entry name" value="HA2"/>
    <property type="match status" value="1"/>
</dbReference>
<dbReference type="GO" id="GO:0003723">
    <property type="term" value="F:RNA binding"/>
    <property type="evidence" value="ECO:0007669"/>
    <property type="project" value="TreeGrafter"/>
</dbReference>
<organism evidence="13 14">
    <name type="scientific">Cyprinus carpio</name>
    <name type="common">Common carp</name>
    <dbReference type="NCBI Taxonomy" id="7962"/>
    <lineage>
        <taxon>Eukaryota</taxon>
        <taxon>Metazoa</taxon>
        <taxon>Chordata</taxon>
        <taxon>Craniata</taxon>
        <taxon>Vertebrata</taxon>
        <taxon>Euteleostomi</taxon>
        <taxon>Actinopterygii</taxon>
        <taxon>Neopterygii</taxon>
        <taxon>Teleostei</taxon>
        <taxon>Ostariophysi</taxon>
        <taxon>Cypriniformes</taxon>
        <taxon>Cyprinidae</taxon>
        <taxon>Cyprininae</taxon>
        <taxon>Cyprinus</taxon>
    </lineage>
</organism>
<dbReference type="Gene3D" id="1.20.120.1080">
    <property type="match status" value="1"/>
</dbReference>
<evidence type="ECO:0000256" key="4">
    <source>
        <dbReference type="ARBA" id="ARBA00022741"/>
    </source>
</evidence>
<dbReference type="GO" id="GO:0071006">
    <property type="term" value="C:U2-type catalytic step 1 spliceosome"/>
    <property type="evidence" value="ECO:0007669"/>
    <property type="project" value="UniProtKB-ARBA"/>
</dbReference>
<dbReference type="AlphaFoldDB" id="A0A8C1WXT2"/>
<dbReference type="PANTHER" id="PTHR18934">
    <property type="entry name" value="ATP-DEPENDENT RNA HELICASE"/>
    <property type="match status" value="1"/>
</dbReference>
<sequence length="737" mass="84278">LLLFVPTLQSIPQKDMELEFEETPREGGGEQGRWEEARVATATLQFGAREERERRIKEEQEKYQLILEEEEMINFKWLTSLNYILHSLYFHVFNTRSNDKIVSSYFFQESEPELSQAEKQKQSIQEVRRSLPIFPYREDLLAAIRDHQILVIEGETGSGKTTQIPQYLLEDGYTNGGMKIGCTQPRRVAAMSVSARVAQEMNVKLGNEVGYSIRFEDCTSERTILKYMTDGMLLREFLTEPDLASYSVIIIDEAHERTLHTDILFGLIKDIARFRPDLKVLVASATLDTERFSCFFDDAPVFRIPGRRFPVDIYYTKAPEADYLEACVVSVLQIHVTQPTGDVLVFLTGQEEIEACCELLQERCRRLGSKISELIVLPIYANLPSDMQAKIFNPTPPGARKVVVATNIAETSLTIDGIIYVIDPGFCKQKSYNARTGMESLIVTPCSRASANQRAGRAGRVAAGKCFRLYTAWAFKHEMEETSIPEIQRTNLGNVVLLLKSLGINDLIHFDFMDPPPHETLVLALEQLYALGALNHLEYKLGYKCSEEILTIAAMLSVNNSIFYRPKDKVVHADNARMNFVVPGGDHMVLLNVYTQWVESGYSTQWCFENFIQFRSMKRARDVRDQLEGLMDRIEVELSSCSGDSMPIRKAVTAGYFYHTARLSKGGYKTVKHQQTVFVHPNSSLFEEQPRWMIYHELVFTTKEFMRQVWSRPSLSFLDQKALRFHQIYLNLCSVDG</sequence>
<dbReference type="PROSITE" id="PS00690">
    <property type="entry name" value="DEAH_ATP_HELICASE"/>
    <property type="match status" value="1"/>
</dbReference>
<evidence type="ECO:0000256" key="3">
    <source>
        <dbReference type="ARBA" id="ARBA00022664"/>
    </source>
</evidence>
<dbReference type="Proteomes" id="UP000694700">
    <property type="component" value="Unplaced"/>
</dbReference>
<dbReference type="SMART" id="SM00487">
    <property type="entry name" value="DEXDc"/>
    <property type="match status" value="1"/>
</dbReference>
<evidence type="ECO:0000313" key="14">
    <source>
        <dbReference type="Proteomes" id="UP000694700"/>
    </source>
</evidence>
<dbReference type="GO" id="GO:0008380">
    <property type="term" value="P:RNA splicing"/>
    <property type="evidence" value="ECO:0007669"/>
    <property type="project" value="UniProtKB-KW"/>
</dbReference>
<proteinExistence type="predicted"/>
<keyword evidence="3" id="KW-0507">mRNA processing</keyword>
<keyword evidence="7" id="KW-0067">ATP-binding</keyword>
<dbReference type="InterPro" id="IPR014001">
    <property type="entry name" value="Helicase_ATP-bd"/>
</dbReference>
<keyword evidence="9" id="KW-0539">Nucleus</keyword>
<dbReference type="Ensembl" id="ENSCCRT00015074166.1">
    <property type="protein sequence ID" value="ENSCCRP00015071827.1"/>
    <property type="gene ID" value="ENSCCRG00015026075.1"/>
</dbReference>
<dbReference type="Pfam" id="PF21010">
    <property type="entry name" value="HA2_C"/>
    <property type="match status" value="1"/>
</dbReference>
<dbReference type="CDD" id="cd18791">
    <property type="entry name" value="SF2_C_RHA"/>
    <property type="match status" value="1"/>
</dbReference>
<evidence type="ECO:0000256" key="7">
    <source>
        <dbReference type="ARBA" id="ARBA00022840"/>
    </source>
</evidence>
<dbReference type="SUPFAM" id="SSF52540">
    <property type="entry name" value="P-loop containing nucleoside triphosphate hydrolases"/>
    <property type="match status" value="1"/>
</dbReference>
<name>A0A8C1WXT2_CYPCA</name>
<dbReference type="InterPro" id="IPR011545">
    <property type="entry name" value="DEAD/DEAH_box_helicase_dom"/>
</dbReference>
<dbReference type="PROSITE" id="PS51192">
    <property type="entry name" value="HELICASE_ATP_BIND_1"/>
    <property type="match status" value="1"/>
</dbReference>
<comment type="catalytic activity">
    <reaction evidence="10">
        <text>ATP + H2O = ADP + phosphate + H(+)</text>
        <dbReference type="Rhea" id="RHEA:13065"/>
        <dbReference type="ChEBI" id="CHEBI:15377"/>
        <dbReference type="ChEBI" id="CHEBI:15378"/>
        <dbReference type="ChEBI" id="CHEBI:30616"/>
        <dbReference type="ChEBI" id="CHEBI:43474"/>
        <dbReference type="ChEBI" id="CHEBI:456216"/>
        <dbReference type="EC" id="3.6.4.13"/>
    </reaction>
</comment>
<keyword evidence="6" id="KW-0347">Helicase</keyword>
<dbReference type="Pfam" id="PF00271">
    <property type="entry name" value="Helicase_C"/>
    <property type="match status" value="1"/>
</dbReference>